<accession>A0A2P5P5W2</accession>
<keyword evidence="2" id="KW-1185">Reference proteome</keyword>
<dbReference type="Proteomes" id="UP000235653">
    <property type="component" value="Unassembled WGS sequence"/>
</dbReference>
<comment type="caution">
    <text evidence="1">The sequence shown here is derived from an EMBL/GenBank/DDBJ whole genome shotgun (WGS) entry which is preliminary data.</text>
</comment>
<dbReference type="AlphaFoldDB" id="A0A2P5P5W2"/>
<dbReference type="EMBL" id="JQAN02000011">
    <property type="protein sequence ID" value="PPD57675.1"/>
    <property type="molecule type" value="Genomic_DNA"/>
</dbReference>
<evidence type="ECO:0000313" key="1">
    <source>
        <dbReference type="EMBL" id="PPD57675.1"/>
    </source>
</evidence>
<reference evidence="1 2" key="1">
    <citation type="journal article" date="2017" name="ISME J.">
        <title>Grape pomace compost harbors organohalide-respiring Dehalogenimonas species with novel reductive dehalogenase genes.</title>
        <authorList>
            <person name="Yang Y."/>
            <person name="Higgins S.A."/>
            <person name="Yan J."/>
            <person name="Simsir B."/>
            <person name="Chourey K."/>
            <person name="Iyer R."/>
            <person name="Hettich R.L."/>
            <person name="Baldwin B."/>
            <person name="Ogles D.M."/>
            <person name="Loffler F.E."/>
        </authorList>
    </citation>
    <scope>NUCLEOTIDE SEQUENCE [LARGE SCALE GENOMIC DNA]</scope>
    <source>
        <strain evidence="1 2">GP</strain>
    </source>
</reference>
<gene>
    <name evidence="1" type="ORF">JP09_008000</name>
</gene>
<evidence type="ECO:0000313" key="2">
    <source>
        <dbReference type="Proteomes" id="UP000235653"/>
    </source>
</evidence>
<proteinExistence type="predicted"/>
<sequence>MTEARVLIDLKEGVIELEGPIEFVEKYIAKYAPGGAAVQTAIEKPTDKRGPGRPPKSGKPARKKKVSCDKLAADLTSAGFFGQERGFGAIKLEMTRVEPGCSDNKIRKALKNAIAAGKLAASGAGRGMKYIEIAAAE</sequence>
<dbReference type="RefSeq" id="WP_102330686.1">
    <property type="nucleotide sequence ID" value="NZ_CP058566.2"/>
</dbReference>
<organism evidence="1 2">
    <name type="scientific">Dehalogenimonas etheniformans</name>
    <dbReference type="NCBI Taxonomy" id="1536648"/>
    <lineage>
        <taxon>Bacteria</taxon>
        <taxon>Bacillati</taxon>
        <taxon>Chloroflexota</taxon>
        <taxon>Dehalococcoidia</taxon>
        <taxon>Dehalococcoidales</taxon>
        <taxon>Dehalococcoidaceae</taxon>
        <taxon>Dehalogenimonas</taxon>
    </lineage>
</organism>
<name>A0A2P5P5W2_9CHLR</name>
<dbReference type="OrthoDB" id="163440at2"/>
<protein>
    <submittedName>
        <fullName evidence="1">Uncharacterized protein</fullName>
    </submittedName>
</protein>